<keyword evidence="3" id="KW-0833">Ubl conjugation pathway</keyword>
<dbReference type="InterPro" id="IPR001293">
    <property type="entry name" value="Znf_TRAF"/>
</dbReference>
<feature type="domain" description="F-box" evidence="8">
    <location>
        <begin position="413"/>
        <end position="467"/>
    </location>
</feature>
<organism evidence="9 10">
    <name type="scientific">Daphnia magna</name>
    <dbReference type="NCBI Taxonomy" id="35525"/>
    <lineage>
        <taxon>Eukaryota</taxon>
        <taxon>Metazoa</taxon>
        <taxon>Ecdysozoa</taxon>
        <taxon>Arthropoda</taxon>
        <taxon>Crustacea</taxon>
        <taxon>Branchiopoda</taxon>
        <taxon>Diplostraca</taxon>
        <taxon>Cladocera</taxon>
        <taxon>Anomopoda</taxon>
        <taxon>Daphniidae</taxon>
        <taxon>Daphnia</taxon>
    </lineage>
</organism>
<feature type="domain" description="TRAF-type" evidence="7">
    <location>
        <begin position="53"/>
        <end position="107"/>
    </location>
</feature>
<dbReference type="InterPro" id="IPR001810">
    <property type="entry name" value="F-box_dom"/>
</dbReference>
<accession>A0A164YHT1</accession>
<evidence type="ECO:0000256" key="6">
    <source>
        <dbReference type="SAM" id="MobiDB-lite"/>
    </source>
</evidence>
<dbReference type="PROSITE" id="PS50181">
    <property type="entry name" value="FBOX"/>
    <property type="match status" value="1"/>
</dbReference>
<dbReference type="PANTHER" id="PTHR15933">
    <property type="entry name" value="PROTEIN CBG16327"/>
    <property type="match status" value="1"/>
</dbReference>
<dbReference type="Gene3D" id="3.30.40.150">
    <property type="entry name" value="TRAF-like zinc-finger, N-terminal subdomain"/>
    <property type="match status" value="1"/>
</dbReference>
<dbReference type="AlphaFoldDB" id="A0A164YHT1"/>
<evidence type="ECO:0000256" key="5">
    <source>
        <dbReference type="PROSITE-ProRule" id="PRU00207"/>
    </source>
</evidence>
<keyword evidence="10" id="KW-1185">Reference proteome</keyword>
<feature type="region of interest" description="Disordered" evidence="6">
    <location>
        <begin position="181"/>
        <end position="222"/>
    </location>
</feature>
<dbReference type="Gene3D" id="1.20.1280.50">
    <property type="match status" value="1"/>
</dbReference>
<dbReference type="OrthoDB" id="5918172at2759"/>
<evidence type="ECO:0000313" key="9">
    <source>
        <dbReference type="EMBL" id="KZS15263.1"/>
    </source>
</evidence>
<evidence type="ECO:0000256" key="2">
    <source>
        <dbReference type="ARBA" id="ARBA00022771"/>
    </source>
</evidence>
<evidence type="ECO:0000313" key="10">
    <source>
        <dbReference type="Proteomes" id="UP000076858"/>
    </source>
</evidence>
<keyword evidence="4 5" id="KW-0862">Zinc</keyword>
<dbReference type="GO" id="GO:0061630">
    <property type="term" value="F:ubiquitin protein ligase activity"/>
    <property type="evidence" value="ECO:0007669"/>
    <property type="project" value="InterPro"/>
</dbReference>
<dbReference type="GO" id="GO:0008270">
    <property type="term" value="F:zinc ion binding"/>
    <property type="evidence" value="ECO:0007669"/>
    <property type="project" value="UniProtKB-KW"/>
</dbReference>
<dbReference type="SUPFAM" id="SSF81383">
    <property type="entry name" value="F-box domain"/>
    <property type="match status" value="1"/>
</dbReference>
<reference evidence="9 10" key="1">
    <citation type="submission" date="2016-03" db="EMBL/GenBank/DDBJ databases">
        <title>EvidentialGene: Evidence-directed Construction of Genes on Genomes.</title>
        <authorList>
            <person name="Gilbert D.G."/>
            <person name="Choi J.-H."/>
            <person name="Mockaitis K."/>
            <person name="Colbourne J."/>
            <person name="Pfrender M."/>
        </authorList>
    </citation>
    <scope>NUCLEOTIDE SEQUENCE [LARGE SCALE GENOMIC DNA]</scope>
    <source>
        <strain evidence="9 10">Xinb3</strain>
        <tissue evidence="9">Complete organism</tissue>
    </source>
</reference>
<evidence type="ECO:0000256" key="1">
    <source>
        <dbReference type="ARBA" id="ARBA00022723"/>
    </source>
</evidence>
<dbReference type="PROSITE" id="PS50145">
    <property type="entry name" value="ZF_TRAF"/>
    <property type="match status" value="1"/>
</dbReference>
<dbReference type="EMBL" id="LRGB01000915">
    <property type="protein sequence ID" value="KZS15263.1"/>
    <property type="molecule type" value="Genomic_DNA"/>
</dbReference>
<gene>
    <name evidence="9" type="ORF">APZ42_019326</name>
</gene>
<sequence>MNLMPEKVYHAHCETCIKISKCTKRAVEGLSCAIISCQRKCGSSFHSCKANEHSLLCPNMQEPCINANYGCPHIVLRKHRGRHLESCPASCVPCNAEWNRWPLCTKERQIHIPFVQINPQLREEQLDVALALRDQGVLDHWMNLPRKTQKLMRCNLTPRHPAIPLILSLWEPTVKMKVKSISSDDGLSNVSTPRQSAERSDNSILSVSSTDDESPWGRRRKPPGLLQSMCAQLFNKSAAQNQQPVLVSNQDDSCFPVKNKVVDEDTLSDVSNGLDDDCSTNEILDAPFGGSGNCGLLPSNPPELPLLTTLGLDLSIECIPRYQSKPKSMYTFVCAQDFRRDEFAWHYRNWHSEIHGGLDGWIEQRCPLARYGCSFARRRMFPVSPDHRIIYSSIVESFGVTRTPQDTARKHDELCLTDLPFEVLRAVASYLDGFSLCHLSVTCHLLREVARSLLYNRGLVTAHWQKSQQGWIITHYRWSFSTSFSPVERWGFESSPHISNHLRDCRYNIKSSYVFPKRVALPGFMETFASDTTEGKCSDF</sequence>
<evidence type="ECO:0000256" key="3">
    <source>
        <dbReference type="ARBA" id="ARBA00022786"/>
    </source>
</evidence>
<feature type="compositionally biased region" description="Polar residues" evidence="6">
    <location>
        <begin position="181"/>
        <end position="195"/>
    </location>
</feature>
<keyword evidence="2 5" id="KW-0863">Zinc-finger</keyword>
<proteinExistence type="predicted"/>
<evidence type="ECO:0000256" key="4">
    <source>
        <dbReference type="ARBA" id="ARBA00022833"/>
    </source>
</evidence>
<dbReference type="InterPro" id="IPR036047">
    <property type="entry name" value="F-box-like_dom_sf"/>
</dbReference>
<feature type="zinc finger region" description="TRAF-type" evidence="5">
    <location>
        <begin position="53"/>
        <end position="107"/>
    </location>
</feature>
<comment type="caution">
    <text evidence="9">The sequence shown here is derived from an EMBL/GenBank/DDBJ whole genome shotgun (WGS) entry which is preliminary data.</text>
</comment>
<dbReference type="InterPro" id="IPR031890">
    <property type="entry name" value="Fbxo30/Fbxo40"/>
</dbReference>
<name>A0A164YHT1_9CRUS</name>
<dbReference type="Pfam" id="PF15966">
    <property type="entry name" value="F-box_4"/>
    <property type="match status" value="1"/>
</dbReference>
<dbReference type="PANTHER" id="PTHR15933:SF20">
    <property type="entry name" value="F-BOX DOMAIN-CONTAINING PROTEIN"/>
    <property type="match status" value="1"/>
</dbReference>
<evidence type="ECO:0000259" key="7">
    <source>
        <dbReference type="PROSITE" id="PS50145"/>
    </source>
</evidence>
<dbReference type="InterPro" id="IPR043013">
    <property type="entry name" value="Znf_TRAF_N"/>
</dbReference>
<dbReference type="STRING" id="35525.A0A164YHT1"/>
<keyword evidence="1 5" id="KW-0479">Metal-binding</keyword>
<protein>
    <recommendedName>
        <fullName evidence="11">F-box only protein 30</fullName>
    </recommendedName>
</protein>
<evidence type="ECO:0000259" key="8">
    <source>
        <dbReference type="PROSITE" id="PS50181"/>
    </source>
</evidence>
<dbReference type="Proteomes" id="UP000076858">
    <property type="component" value="Unassembled WGS sequence"/>
</dbReference>
<dbReference type="Pfam" id="PF15965">
    <property type="entry name" value="zf-TRAF_2"/>
    <property type="match status" value="1"/>
</dbReference>
<evidence type="ECO:0008006" key="11">
    <source>
        <dbReference type="Google" id="ProtNLM"/>
    </source>
</evidence>